<dbReference type="GeneID" id="43598967"/>
<comment type="catalytic activity">
    <reaction evidence="7">
        <text>2 superoxide + 2 H(+) = H2O2 + O2</text>
        <dbReference type="Rhea" id="RHEA:20696"/>
        <dbReference type="ChEBI" id="CHEBI:15378"/>
        <dbReference type="ChEBI" id="CHEBI:15379"/>
        <dbReference type="ChEBI" id="CHEBI:16240"/>
        <dbReference type="ChEBI" id="CHEBI:18421"/>
        <dbReference type="EC" id="1.15.1.1"/>
    </reaction>
</comment>
<dbReference type="AlphaFoldDB" id="A0A370TML3"/>
<dbReference type="OrthoDB" id="159229at2759"/>
<evidence type="ECO:0000256" key="4">
    <source>
        <dbReference type="ARBA" id="ARBA00012682"/>
    </source>
</evidence>
<dbReference type="GO" id="GO:0004784">
    <property type="term" value="F:superoxide dismutase activity"/>
    <property type="evidence" value="ECO:0007669"/>
    <property type="project" value="UniProtKB-EC"/>
</dbReference>
<keyword evidence="5" id="KW-0964">Secreted</keyword>
<reference evidence="9 10" key="1">
    <citation type="journal article" date="2018" name="IMA Fungus">
        <title>IMA Genome-F 9: Draft genome sequence of Annulohypoxylon stygium, Aspergillus mulundensis, Berkeleyomyces basicola (syn. Thielaviopsis basicola), Ceratocystis smalleyi, two Cercospora beticola strains, Coleophoma cylindrospora, Fusarium fracticaudum, Phialophora cf. hyalina, and Morchella septimelata.</title>
        <authorList>
            <person name="Wingfield B.D."/>
            <person name="Bills G.F."/>
            <person name="Dong Y."/>
            <person name="Huang W."/>
            <person name="Nel W.J."/>
            <person name="Swalarsk-Parry B.S."/>
            <person name="Vaghefi N."/>
            <person name="Wilken P.M."/>
            <person name="An Z."/>
            <person name="de Beer Z.W."/>
            <person name="De Vos L."/>
            <person name="Chen L."/>
            <person name="Duong T.A."/>
            <person name="Gao Y."/>
            <person name="Hammerbacher A."/>
            <person name="Kikkert J.R."/>
            <person name="Li Y."/>
            <person name="Li H."/>
            <person name="Li K."/>
            <person name="Li Q."/>
            <person name="Liu X."/>
            <person name="Ma X."/>
            <person name="Naidoo K."/>
            <person name="Pethybridge S.J."/>
            <person name="Sun J."/>
            <person name="Steenkamp E.T."/>
            <person name="van der Nest M.A."/>
            <person name="van Wyk S."/>
            <person name="Wingfield M.J."/>
            <person name="Xiong C."/>
            <person name="Yue Q."/>
            <person name="Zhang X."/>
        </authorList>
    </citation>
    <scope>NUCLEOTIDE SEQUENCE [LARGE SCALE GENOMIC DNA]</scope>
    <source>
        <strain evidence="9 10">BP 5553</strain>
    </source>
</reference>
<evidence type="ECO:0000256" key="1">
    <source>
        <dbReference type="ARBA" id="ARBA00004196"/>
    </source>
</evidence>
<comment type="subcellular location">
    <subcellularLocation>
        <location evidence="1">Cell envelope</location>
    </subcellularLocation>
    <subcellularLocation>
        <location evidence="2">Secreted</location>
    </subcellularLocation>
</comment>
<proteinExistence type="inferred from homology"/>
<comment type="similarity">
    <text evidence="3">Belongs to the Cu-Zn superoxide dismutase family.</text>
</comment>
<keyword evidence="8" id="KW-0732">Signal</keyword>
<keyword evidence="6" id="KW-0049">Antioxidant</keyword>
<dbReference type="STRING" id="2656787.A0A370TML3"/>
<feature type="chain" id="PRO_5016688678" description="superoxide dismutase" evidence="8">
    <location>
        <begin position="19"/>
        <end position="235"/>
    </location>
</feature>
<evidence type="ECO:0000256" key="2">
    <source>
        <dbReference type="ARBA" id="ARBA00004613"/>
    </source>
</evidence>
<dbReference type="RefSeq" id="XP_031869422.1">
    <property type="nucleotide sequence ID" value="XM_032014741.1"/>
</dbReference>
<evidence type="ECO:0000256" key="8">
    <source>
        <dbReference type="SAM" id="SignalP"/>
    </source>
</evidence>
<dbReference type="FunFam" id="2.60.40.200:FF:000007">
    <property type="entry name" value="Cell surface Cu-only superoxide dismutase 5"/>
    <property type="match status" value="1"/>
</dbReference>
<evidence type="ECO:0000256" key="3">
    <source>
        <dbReference type="ARBA" id="ARBA00010457"/>
    </source>
</evidence>
<protein>
    <recommendedName>
        <fullName evidence="4">superoxide dismutase</fullName>
        <ecNumber evidence="4">1.15.1.1</ecNumber>
    </recommendedName>
</protein>
<evidence type="ECO:0000313" key="9">
    <source>
        <dbReference type="EMBL" id="RDL36766.1"/>
    </source>
</evidence>
<gene>
    <name evidence="9" type="ORF">BP5553_06118</name>
</gene>
<dbReference type="SUPFAM" id="SSF49329">
    <property type="entry name" value="Cu,Zn superoxide dismutase-like"/>
    <property type="match status" value="1"/>
</dbReference>
<evidence type="ECO:0000313" key="10">
    <source>
        <dbReference type="Proteomes" id="UP000254866"/>
    </source>
</evidence>
<accession>A0A370TML3</accession>
<organism evidence="9 10">
    <name type="scientific">Venustampulla echinocandica</name>
    <dbReference type="NCBI Taxonomy" id="2656787"/>
    <lineage>
        <taxon>Eukaryota</taxon>
        <taxon>Fungi</taxon>
        <taxon>Dikarya</taxon>
        <taxon>Ascomycota</taxon>
        <taxon>Pezizomycotina</taxon>
        <taxon>Leotiomycetes</taxon>
        <taxon>Helotiales</taxon>
        <taxon>Pleuroascaceae</taxon>
        <taxon>Venustampulla</taxon>
    </lineage>
</organism>
<dbReference type="GO" id="GO:0046872">
    <property type="term" value="F:metal ion binding"/>
    <property type="evidence" value="ECO:0007669"/>
    <property type="project" value="InterPro"/>
</dbReference>
<keyword evidence="10" id="KW-1185">Reference proteome</keyword>
<evidence type="ECO:0000256" key="7">
    <source>
        <dbReference type="ARBA" id="ARBA00049204"/>
    </source>
</evidence>
<evidence type="ECO:0000256" key="6">
    <source>
        <dbReference type="ARBA" id="ARBA00022862"/>
    </source>
</evidence>
<dbReference type="InterPro" id="IPR036423">
    <property type="entry name" value="SOD-like_Cu/Zn_dom_sf"/>
</dbReference>
<feature type="signal peptide" evidence="8">
    <location>
        <begin position="1"/>
        <end position="18"/>
    </location>
</feature>
<evidence type="ECO:0000256" key="5">
    <source>
        <dbReference type="ARBA" id="ARBA00022525"/>
    </source>
</evidence>
<dbReference type="EC" id="1.15.1.1" evidence="4"/>
<dbReference type="GO" id="GO:0005576">
    <property type="term" value="C:extracellular region"/>
    <property type="evidence" value="ECO:0007669"/>
    <property type="project" value="UniProtKB-SubCell"/>
</dbReference>
<dbReference type="EMBL" id="NPIC01000004">
    <property type="protein sequence ID" value="RDL36766.1"/>
    <property type="molecule type" value="Genomic_DNA"/>
</dbReference>
<dbReference type="Proteomes" id="UP000254866">
    <property type="component" value="Unassembled WGS sequence"/>
</dbReference>
<comment type="caution">
    <text evidence="9">The sequence shown here is derived from an EMBL/GenBank/DDBJ whole genome shotgun (WGS) entry which is preliminary data.</text>
</comment>
<dbReference type="Gene3D" id="2.60.40.200">
    <property type="entry name" value="Superoxide dismutase, copper/zinc binding domain"/>
    <property type="match status" value="1"/>
</dbReference>
<sequence>MLTFTAVLLAGIASFATAQNGTVVTGALGDAQVVVGNPAGVTYVATLPAKSFFNPNDPRGNVKGSVSATSNPDGGATFQVSFSNLPTSGGPFTYHIHDAPVPADGNCTGTKAHQDPYVRGETPVCDAKSPETCQVGDLSGKHGKIESDPTTQTYTDKYVSLTPGSNAFFGNRSITFHFANKTRISCANFALASGNATQTGSNPAATSAIQVIGAGVKQGVPALSLMGALALAFAL</sequence>
<name>A0A370TML3_9HELO</name>